<dbReference type="Proteomes" id="UP000297716">
    <property type="component" value="Unassembled WGS sequence"/>
</dbReference>
<keyword evidence="3" id="KW-1185">Reference proteome</keyword>
<dbReference type="SUPFAM" id="SSF56112">
    <property type="entry name" value="Protein kinase-like (PK-like)"/>
    <property type="match status" value="1"/>
</dbReference>
<dbReference type="STRING" id="37992.A0A4Z0ZA03"/>
<dbReference type="PANTHER" id="PTHR44329">
    <property type="entry name" value="SERINE/THREONINE-PROTEIN KINASE TNNI3K-RELATED"/>
    <property type="match status" value="1"/>
</dbReference>
<accession>A0A4Z0ZA03</accession>
<name>A0A4Z0ZA03_9PEZI</name>
<dbReference type="AlphaFoldDB" id="A0A4Z0ZA03"/>
<dbReference type="SMART" id="SM00220">
    <property type="entry name" value="S_TKc"/>
    <property type="match status" value="1"/>
</dbReference>
<dbReference type="OrthoDB" id="4062651at2759"/>
<protein>
    <recommendedName>
        <fullName evidence="1">Protein kinase domain-containing protein</fullName>
    </recommendedName>
</protein>
<dbReference type="GO" id="GO:0004674">
    <property type="term" value="F:protein serine/threonine kinase activity"/>
    <property type="evidence" value="ECO:0007669"/>
    <property type="project" value="TreeGrafter"/>
</dbReference>
<evidence type="ECO:0000313" key="3">
    <source>
        <dbReference type="Proteomes" id="UP000297716"/>
    </source>
</evidence>
<feature type="domain" description="Protein kinase" evidence="1">
    <location>
        <begin position="1"/>
        <end position="361"/>
    </location>
</feature>
<dbReference type="EMBL" id="SKBN01000030">
    <property type="protein sequence ID" value="TGJ86306.1"/>
    <property type="molecule type" value="Genomic_DNA"/>
</dbReference>
<dbReference type="GO" id="GO:0005524">
    <property type="term" value="F:ATP binding"/>
    <property type="evidence" value="ECO:0007669"/>
    <property type="project" value="InterPro"/>
</dbReference>
<evidence type="ECO:0000313" key="2">
    <source>
        <dbReference type="EMBL" id="TGJ86306.1"/>
    </source>
</evidence>
<organism evidence="2 3">
    <name type="scientific">Xylaria hypoxylon</name>
    <dbReference type="NCBI Taxonomy" id="37992"/>
    <lineage>
        <taxon>Eukaryota</taxon>
        <taxon>Fungi</taxon>
        <taxon>Dikarya</taxon>
        <taxon>Ascomycota</taxon>
        <taxon>Pezizomycotina</taxon>
        <taxon>Sordariomycetes</taxon>
        <taxon>Xylariomycetidae</taxon>
        <taxon>Xylariales</taxon>
        <taxon>Xylariaceae</taxon>
        <taxon>Xylaria</taxon>
    </lineage>
</organism>
<dbReference type="Gene3D" id="1.10.510.10">
    <property type="entry name" value="Transferase(Phosphotransferase) domain 1"/>
    <property type="match status" value="1"/>
</dbReference>
<dbReference type="PROSITE" id="PS50011">
    <property type="entry name" value="PROTEIN_KINASE_DOM"/>
    <property type="match status" value="1"/>
</dbReference>
<dbReference type="InterPro" id="IPR051681">
    <property type="entry name" value="Ser/Thr_Kinases-Pseudokinases"/>
</dbReference>
<proteinExistence type="predicted"/>
<evidence type="ECO:0000259" key="1">
    <source>
        <dbReference type="PROSITE" id="PS50011"/>
    </source>
</evidence>
<sequence>MSQLGIAKAAADILTAIVTTIRDAKRLKAECAEIEAVARICLQILKEREPITLESKVAGDFQNYLTKLLKLVAECKDSSIFHRTWEVAWRHRFVNLKQQFVTWMAFLSAETTLASRDDLLKLIETTRSDDLRSEEHLHTIISKLQILDDIKKNQENKRADALIVDFEELDDRLMVERSESADILQAIAREIALTVDYLHSVDILVKRLSDQHILLQEEHGRLIPYITNIESARMFKETSTGGGAYDVRYEASELSRAGGSRHSIYTDVWSLGILIWQCIASTVPFGFEHEVTKEPERGEILQRIRDGKMPWDQINGNVEFKLPNQTKIVKQAIILCQACCAPVANSRPSAAEVVYKMSDLVTSATMSIEPDQSLSEDLRDNVRTAIQAAANKENGEKPRISLEDAKLLHALAENGDITAAYLLGTAIWFQVTEPVATQSQDGISLLLVAGVDLKIELRCRASIPYLERALQGGEKKASRWLAQAHSMLSKLYDQQTEQNKALGAL</sequence>
<dbReference type="Pfam" id="PF00069">
    <property type="entry name" value="Pkinase"/>
    <property type="match status" value="1"/>
</dbReference>
<gene>
    <name evidence="2" type="ORF">E0Z10_g2458</name>
</gene>
<dbReference type="InterPro" id="IPR011009">
    <property type="entry name" value="Kinase-like_dom_sf"/>
</dbReference>
<dbReference type="InterPro" id="IPR000719">
    <property type="entry name" value="Prot_kinase_dom"/>
</dbReference>
<reference evidence="2 3" key="1">
    <citation type="submission" date="2019-03" db="EMBL/GenBank/DDBJ databases">
        <title>Draft genome sequence of Xylaria hypoxylon DSM 108379, a ubiquitous saprotrophic-parasitic fungi on hardwood.</title>
        <authorList>
            <person name="Buettner E."/>
            <person name="Leonhardt S."/>
            <person name="Gebauer A.M."/>
            <person name="Liers C."/>
            <person name="Hofrichter M."/>
            <person name="Kellner H."/>
        </authorList>
    </citation>
    <scope>NUCLEOTIDE SEQUENCE [LARGE SCALE GENOMIC DNA]</scope>
    <source>
        <strain evidence="2 3">DSM 108379</strain>
    </source>
</reference>
<comment type="caution">
    <text evidence="2">The sequence shown here is derived from an EMBL/GenBank/DDBJ whole genome shotgun (WGS) entry which is preliminary data.</text>
</comment>